<accession>A0A8J7MBZ8</accession>
<evidence type="ECO:0000256" key="9">
    <source>
        <dbReference type="ARBA" id="ARBA00023316"/>
    </source>
</evidence>
<dbReference type="UniPathway" id="UPA00219"/>
<dbReference type="Gene3D" id="3.40.1190.10">
    <property type="entry name" value="Mur-like, catalytic domain"/>
    <property type="match status" value="1"/>
</dbReference>
<dbReference type="SUPFAM" id="SSF53623">
    <property type="entry name" value="MurD-like peptide ligases, catalytic domain"/>
    <property type="match status" value="1"/>
</dbReference>
<feature type="domain" description="Mur ligase central" evidence="13">
    <location>
        <begin position="114"/>
        <end position="299"/>
    </location>
</feature>
<evidence type="ECO:0000256" key="2">
    <source>
        <dbReference type="ARBA" id="ARBA00022598"/>
    </source>
</evidence>
<dbReference type="GO" id="GO:0009252">
    <property type="term" value="P:peptidoglycan biosynthetic process"/>
    <property type="evidence" value="ECO:0007669"/>
    <property type="project" value="UniProtKB-UniRule"/>
</dbReference>
<dbReference type="EMBL" id="JAENIM010000009">
    <property type="protein sequence ID" value="MBK1789793.1"/>
    <property type="molecule type" value="Genomic_DNA"/>
</dbReference>
<dbReference type="InterPro" id="IPR013221">
    <property type="entry name" value="Mur_ligase_cen"/>
</dbReference>
<dbReference type="NCBIfam" id="TIGR01143">
    <property type="entry name" value="murF"/>
    <property type="match status" value="1"/>
</dbReference>
<evidence type="ECO:0000256" key="4">
    <source>
        <dbReference type="ARBA" id="ARBA00022741"/>
    </source>
</evidence>
<keyword evidence="15" id="KW-1185">Reference proteome</keyword>
<evidence type="ECO:0000256" key="7">
    <source>
        <dbReference type="ARBA" id="ARBA00022984"/>
    </source>
</evidence>
<dbReference type="HAMAP" id="MF_02019">
    <property type="entry name" value="MurF"/>
    <property type="match status" value="1"/>
</dbReference>
<evidence type="ECO:0000256" key="1">
    <source>
        <dbReference type="ARBA" id="ARBA00022490"/>
    </source>
</evidence>
<evidence type="ECO:0000313" key="15">
    <source>
        <dbReference type="Proteomes" id="UP000624703"/>
    </source>
</evidence>
<dbReference type="SUPFAM" id="SSF63418">
    <property type="entry name" value="MurE/MurF N-terminal domain"/>
    <property type="match status" value="1"/>
</dbReference>
<dbReference type="EC" id="6.3.2.10" evidence="10 11"/>
<dbReference type="PANTHER" id="PTHR43024">
    <property type="entry name" value="UDP-N-ACETYLMURAMOYL-TRIPEPTIDE--D-ALANYL-D-ALANINE LIGASE"/>
    <property type="match status" value="1"/>
</dbReference>
<comment type="pathway">
    <text evidence="10 11">Cell wall biogenesis; peptidoglycan biosynthesis.</text>
</comment>
<dbReference type="GO" id="GO:0051301">
    <property type="term" value="P:cell division"/>
    <property type="evidence" value="ECO:0007669"/>
    <property type="project" value="UniProtKB-KW"/>
</dbReference>
<dbReference type="InterPro" id="IPR035911">
    <property type="entry name" value="MurE/MurF_N"/>
</dbReference>
<keyword evidence="4 10" id="KW-0547">Nucleotide-binding</keyword>
<comment type="function">
    <text evidence="10 11">Involved in cell wall formation. Catalyzes the final step in the synthesis of UDP-N-acetylmuramoyl-pentapeptide, the precursor of murein.</text>
</comment>
<dbReference type="InterPro" id="IPR005863">
    <property type="entry name" value="UDP-N-AcMur_synth"/>
</dbReference>
<keyword evidence="2 10" id="KW-0436">Ligase</keyword>
<dbReference type="RefSeq" id="WP_200309835.1">
    <property type="nucleotide sequence ID" value="NZ_JAENIM010000009.1"/>
</dbReference>
<dbReference type="AlphaFoldDB" id="A0A8J7MBZ8"/>
<evidence type="ECO:0000259" key="12">
    <source>
        <dbReference type="Pfam" id="PF02875"/>
    </source>
</evidence>
<organism evidence="14 15">
    <name type="scientific">Persicirhabdus sediminis</name>
    <dbReference type="NCBI Taxonomy" id="454144"/>
    <lineage>
        <taxon>Bacteria</taxon>
        <taxon>Pseudomonadati</taxon>
        <taxon>Verrucomicrobiota</taxon>
        <taxon>Verrucomicrobiia</taxon>
        <taxon>Verrucomicrobiales</taxon>
        <taxon>Verrucomicrobiaceae</taxon>
        <taxon>Persicirhabdus</taxon>
    </lineage>
</organism>
<feature type="binding site" evidence="10">
    <location>
        <begin position="116"/>
        <end position="122"/>
    </location>
    <ligand>
        <name>ATP</name>
        <dbReference type="ChEBI" id="CHEBI:30616"/>
    </ligand>
</feature>
<protein>
    <recommendedName>
        <fullName evidence="10 11">UDP-N-acetylmuramoyl-tripeptide--D-alanyl-D-alanine ligase</fullName>
        <ecNumber evidence="10 11">6.3.2.10</ecNumber>
    </recommendedName>
    <alternativeName>
        <fullName evidence="10">D-alanyl-D-alanine-adding enzyme</fullName>
    </alternativeName>
</protein>
<keyword evidence="3 10" id="KW-0132">Cell division</keyword>
<evidence type="ECO:0000256" key="6">
    <source>
        <dbReference type="ARBA" id="ARBA00022960"/>
    </source>
</evidence>
<dbReference type="Proteomes" id="UP000624703">
    <property type="component" value="Unassembled WGS sequence"/>
</dbReference>
<keyword evidence="1 10" id="KW-0963">Cytoplasm</keyword>
<dbReference type="PROSITE" id="PS51257">
    <property type="entry name" value="PROKAR_LIPOPROTEIN"/>
    <property type="match status" value="1"/>
</dbReference>
<dbReference type="GO" id="GO:0047480">
    <property type="term" value="F:UDP-N-acetylmuramoyl-tripeptide-D-alanyl-D-alanine ligase activity"/>
    <property type="evidence" value="ECO:0007669"/>
    <property type="project" value="UniProtKB-UniRule"/>
</dbReference>
<dbReference type="GO" id="GO:0005524">
    <property type="term" value="F:ATP binding"/>
    <property type="evidence" value="ECO:0007669"/>
    <property type="project" value="UniProtKB-UniRule"/>
</dbReference>
<dbReference type="InterPro" id="IPR036565">
    <property type="entry name" value="Mur-like_cat_sf"/>
</dbReference>
<keyword evidence="9 10" id="KW-0961">Cell wall biogenesis/degradation</keyword>
<feature type="domain" description="Mur ligase C-terminal" evidence="12">
    <location>
        <begin position="322"/>
        <end position="446"/>
    </location>
</feature>
<dbReference type="InterPro" id="IPR004101">
    <property type="entry name" value="Mur_ligase_C"/>
</dbReference>
<dbReference type="Gene3D" id="3.40.1390.10">
    <property type="entry name" value="MurE/MurF, N-terminal domain"/>
    <property type="match status" value="1"/>
</dbReference>
<dbReference type="SUPFAM" id="SSF53244">
    <property type="entry name" value="MurD-like peptide ligases, peptide-binding domain"/>
    <property type="match status" value="1"/>
</dbReference>
<dbReference type="Pfam" id="PF08245">
    <property type="entry name" value="Mur_ligase_M"/>
    <property type="match status" value="1"/>
</dbReference>
<name>A0A8J7MBZ8_9BACT</name>
<proteinExistence type="inferred from homology"/>
<keyword evidence="8 10" id="KW-0131">Cell cycle</keyword>
<dbReference type="GO" id="GO:0071555">
    <property type="term" value="P:cell wall organization"/>
    <property type="evidence" value="ECO:0007669"/>
    <property type="project" value="UniProtKB-KW"/>
</dbReference>
<evidence type="ECO:0000256" key="10">
    <source>
        <dbReference type="HAMAP-Rule" id="MF_02019"/>
    </source>
</evidence>
<comment type="similarity">
    <text evidence="10">Belongs to the MurCDEF family. MurF subfamily.</text>
</comment>
<evidence type="ECO:0000256" key="11">
    <source>
        <dbReference type="RuleBase" id="RU004136"/>
    </source>
</evidence>
<evidence type="ECO:0000256" key="8">
    <source>
        <dbReference type="ARBA" id="ARBA00023306"/>
    </source>
</evidence>
<comment type="catalytic activity">
    <reaction evidence="10 11">
        <text>D-alanyl-D-alanine + UDP-N-acetyl-alpha-D-muramoyl-L-alanyl-gamma-D-glutamyl-meso-2,6-diaminopimelate + ATP = UDP-N-acetyl-alpha-D-muramoyl-L-alanyl-gamma-D-glutamyl-meso-2,6-diaminopimeloyl-D-alanyl-D-alanine + ADP + phosphate + H(+)</text>
        <dbReference type="Rhea" id="RHEA:28374"/>
        <dbReference type="ChEBI" id="CHEBI:15378"/>
        <dbReference type="ChEBI" id="CHEBI:30616"/>
        <dbReference type="ChEBI" id="CHEBI:43474"/>
        <dbReference type="ChEBI" id="CHEBI:57822"/>
        <dbReference type="ChEBI" id="CHEBI:61386"/>
        <dbReference type="ChEBI" id="CHEBI:83905"/>
        <dbReference type="ChEBI" id="CHEBI:456216"/>
        <dbReference type="EC" id="6.3.2.10"/>
    </reaction>
</comment>
<comment type="subcellular location">
    <subcellularLocation>
        <location evidence="10 11">Cytoplasm</location>
    </subcellularLocation>
</comment>
<dbReference type="Gene3D" id="3.90.190.20">
    <property type="entry name" value="Mur ligase, C-terminal domain"/>
    <property type="match status" value="1"/>
</dbReference>
<dbReference type="GO" id="GO:0005737">
    <property type="term" value="C:cytoplasm"/>
    <property type="evidence" value="ECO:0007669"/>
    <property type="project" value="UniProtKB-SubCell"/>
</dbReference>
<dbReference type="Pfam" id="PF02875">
    <property type="entry name" value="Mur_ligase_C"/>
    <property type="match status" value="1"/>
</dbReference>
<evidence type="ECO:0000259" key="13">
    <source>
        <dbReference type="Pfam" id="PF08245"/>
    </source>
</evidence>
<dbReference type="PANTHER" id="PTHR43024:SF1">
    <property type="entry name" value="UDP-N-ACETYLMURAMOYL-TRIPEPTIDE--D-ALANYL-D-ALANINE LIGASE"/>
    <property type="match status" value="1"/>
</dbReference>
<sequence>MKPITVTQIIQATGGQLAAACPSSMAGRAVSAVSTDTRTLKQGDLFVALKGENYDANQFLANAQGAGASVILAESVSGVDLDKTAVVVVADGLLALQRLALWYRSQLNIKVVGITGSNGKTSTKDFTAAVVGEKFKVNATRGNLNNHIGLPLSILSTEEDDEVCIWEMGMNHPGEIAPLCQIAKPDIGVITNIGTAHIEFLKSREGIAEEKGALAKALPDEGTLIVAAVCDFAHYFAERTHADVIFAGNGRGLVRAEQLHLTESGSTFKLVIGEEDTAMVDLPVAGRHMVNNALLAASVGHVLGMKAAEIARGLNGSTLTSGRLRRYDSAGITVFDDTYNANPDSVAAALETLNEMPRKNGGRKIAVLGMMGELGIHADKAHLEVGRLASEFGFQVVSVGENAENIYRGATEDGGDAEQFNDITAAADWLKSFCKSGDLVLFKGSRSAGMERVMNKALPQG</sequence>
<evidence type="ECO:0000256" key="5">
    <source>
        <dbReference type="ARBA" id="ARBA00022840"/>
    </source>
</evidence>
<dbReference type="InterPro" id="IPR036615">
    <property type="entry name" value="Mur_ligase_C_dom_sf"/>
</dbReference>
<dbReference type="GO" id="GO:0008360">
    <property type="term" value="P:regulation of cell shape"/>
    <property type="evidence" value="ECO:0007669"/>
    <property type="project" value="UniProtKB-KW"/>
</dbReference>
<reference evidence="14" key="1">
    <citation type="submission" date="2021-01" db="EMBL/GenBank/DDBJ databases">
        <title>Modified the classification status of verrucomicrobia.</title>
        <authorList>
            <person name="Feng X."/>
        </authorList>
    </citation>
    <scope>NUCLEOTIDE SEQUENCE</scope>
    <source>
        <strain evidence="14">_KCTC 22039</strain>
    </source>
</reference>
<dbReference type="InterPro" id="IPR051046">
    <property type="entry name" value="MurCDEF_CellWall_CoF430Synth"/>
</dbReference>
<evidence type="ECO:0000313" key="14">
    <source>
        <dbReference type="EMBL" id="MBK1789793.1"/>
    </source>
</evidence>
<keyword evidence="5 10" id="KW-0067">ATP-binding</keyword>
<keyword evidence="7 10" id="KW-0573">Peptidoglycan synthesis</keyword>
<evidence type="ECO:0000256" key="3">
    <source>
        <dbReference type="ARBA" id="ARBA00022618"/>
    </source>
</evidence>
<keyword evidence="6 10" id="KW-0133">Cell shape</keyword>
<gene>
    <name evidence="10" type="primary">murF</name>
    <name evidence="14" type="ORF">JIN82_01355</name>
</gene>
<comment type="caution">
    <text evidence="14">The sequence shown here is derived from an EMBL/GenBank/DDBJ whole genome shotgun (WGS) entry which is preliminary data.</text>
</comment>